<keyword evidence="3" id="KW-0547">Nucleotide-binding</keyword>
<dbReference type="PANTHER" id="PTHR40392">
    <property type="entry name" value="2-PHOSPHO-L-LACTATE GUANYLYLTRANSFERASE"/>
    <property type="match status" value="1"/>
</dbReference>
<dbReference type="EMBL" id="JALKHS010000008">
    <property type="protein sequence ID" value="MCK0532218.1"/>
    <property type="molecule type" value="Genomic_DNA"/>
</dbReference>
<keyword evidence="4" id="KW-0342">GTP-binding</keyword>
<dbReference type="RefSeq" id="WP_247232149.1">
    <property type="nucleotide sequence ID" value="NZ_JALKHS010000008.1"/>
</dbReference>
<dbReference type="PANTHER" id="PTHR40392:SF1">
    <property type="entry name" value="2-PHOSPHO-L-LACTATE GUANYLYLTRANSFERASE"/>
    <property type="match status" value="1"/>
</dbReference>
<dbReference type="GO" id="GO:0043814">
    <property type="term" value="F:phospholactate guanylyltransferase activity"/>
    <property type="evidence" value="ECO:0007669"/>
    <property type="project" value="UniProtKB-EC"/>
</dbReference>
<dbReference type="NCBIfam" id="TIGR03552">
    <property type="entry name" value="F420_cofC"/>
    <property type="match status" value="1"/>
</dbReference>
<evidence type="ECO:0000313" key="6">
    <source>
        <dbReference type="Proteomes" id="UP001203512"/>
    </source>
</evidence>
<dbReference type="InterPro" id="IPR002835">
    <property type="entry name" value="CofC"/>
</dbReference>
<dbReference type="EC" id="2.7.7.68" evidence="5"/>
<sequence>MNCWVVIPIKAPEWCKTRLAPVLGDRERRKLVADMLAQTVSAAQSIVGLQRVLLLGPSRHDLPGDIPLLPDAGQGLNVALEGARNAAIGAGVRRLLIVSADLPLIKADDVAALLNLPGESVAIAPDHAGTGTNAVSLPLPSAAKFAFHYGDGSFAAHRAEAGRLGLPFLSLRRRGLELDVDRPEELAFWRQSQAH</sequence>
<gene>
    <name evidence="5" type="primary">cofC</name>
    <name evidence="5" type="ORF">MU848_11560</name>
</gene>
<reference evidence="5 6" key="1">
    <citation type="submission" date="2022-04" db="EMBL/GenBank/DDBJ databases">
        <authorList>
            <person name="Huq M.A."/>
        </authorList>
    </citation>
    <scope>NUCLEOTIDE SEQUENCE [LARGE SCALE GENOMIC DNA]</scope>
    <source>
        <strain evidence="5 6">MAH-33</strain>
    </source>
</reference>
<dbReference type="Pfam" id="PF01983">
    <property type="entry name" value="CofC"/>
    <property type="match status" value="1"/>
</dbReference>
<dbReference type="SUPFAM" id="SSF53448">
    <property type="entry name" value="Nucleotide-diphospho-sugar transferases"/>
    <property type="match status" value="1"/>
</dbReference>
<keyword evidence="6" id="KW-1185">Reference proteome</keyword>
<accession>A0ABT0DYR3</accession>
<evidence type="ECO:0000256" key="3">
    <source>
        <dbReference type="ARBA" id="ARBA00022741"/>
    </source>
</evidence>
<keyword evidence="1 5" id="KW-0808">Transferase</keyword>
<evidence type="ECO:0000256" key="1">
    <source>
        <dbReference type="ARBA" id="ARBA00022679"/>
    </source>
</evidence>
<protein>
    <submittedName>
        <fullName evidence="5">2-phospho-L-lactate guanylyltransferase</fullName>
        <ecNumber evidence="5">2.7.7.68</ecNumber>
    </submittedName>
</protein>
<keyword evidence="2 5" id="KW-0548">Nucleotidyltransferase</keyword>
<evidence type="ECO:0000256" key="4">
    <source>
        <dbReference type="ARBA" id="ARBA00023134"/>
    </source>
</evidence>
<comment type="caution">
    <text evidence="5">The sequence shown here is derived from an EMBL/GenBank/DDBJ whole genome shotgun (WGS) entry which is preliminary data.</text>
</comment>
<evidence type="ECO:0000313" key="5">
    <source>
        <dbReference type="EMBL" id="MCK0532218.1"/>
    </source>
</evidence>
<dbReference type="InterPro" id="IPR029044">
    <property type="entry name" value="Nucleotide-diphossugar_trans"/>
</dbReference>
<dbReference type="Gene3D" id="3.90.550.10">
    <property type="entry name" value="Spore Coat Polysaccharide Biosynthesis Protein SpsA, Chain A"/>
    <property type="match status" value="1"/>
</dbReference>
<evidence type="ECO:0000256" key="2">
    <source>
        <dbReference type="ARBA" id="ARBA00022695"/>
    </source>
</evidence>
<dbReference type="Proteomes" id="UP001203512">
    <property type="component" value="Unassembled WGS sequence"/>
</dbReference>
<organism evidence="5 6">
    <name type="scientific">Sphingobium agri</name>
    <dbReference type="NCBI Taxonomy" id="2933566"/>
    <lineage>
        <taxon>Bacteria</taxon>
        <taxon>Pseudomonadati</taxon>
        <taxon>Pseudomonadota</taxon>
        <taxon>Alphaproteobacteria</taxon>
        <taxon>Sphingomonadales</taxon>
        <taxon>Sphingomonadaceae</taxon>
        <taxon>Sphingobium</taxon>
    </lineage>
</organism>
<name>A0ABT0DYR3_9SPHN</name>
<proteinExistence type="predicted"/>